<dbReference type="Proteomes" id="UP001223501">
    <property type="component" value="Chromosome"/>
</dbReference>
<gene>
    <name evidence="1" type="ORF">OBA43_07970</name>
</gene>
<dbReference type="EMBL" id="CP106831">
    <property type="protein sequence ID" value="WIH96221.1"/>
    <property type="molecule type" value="Genomic_DNA"/>
</dbReference>
<accession>A0ABY8V5N2</accession>
<organism evidence="1 2">
    <name type="scientific">Empedobacter falsenii</name>
    <dbReference type="NCBI Taxonomy" id="343874"/>
    <lineage>
        <taxon>Bacteria</taxon>
        <taxon>Pseudomonadati</taxon>
        <taxon>Bacteroidota</taxon>
        <taxon>Flavobacteriia</taxon>
        <taxon>Flavobacteriales</taxon>
        <taxon>Weeksellaceae</taxon>
        <taxon>Empedobacter</taxon>
    </lineage>
</organism>
<proteinExistence type="predicted"/>
<name>A0ABY8V5N2_9FLAO</name>
<reference evidence="1 2" key="1">
    <citation type="submission" date="2022-09" db="EMBL/GenBank/DDBJ databases">
        <title>Whole genome sequencing analysis of tet(X)-positive Empedobacter falsenii YWS9-3.</title>
        <authorList>
            <person name="Chen C."/>
            <person name="Lv Y.-L."/>
        </authorList>
    </citation>
    <scope>NUCLEOTIDE SEQUENCE [LARGE SCALE GENOMIC DNA]</scope>
    <source>
        <strain evidence="1 2">YWS9-3_T</strain>
    </source>
</reference>
<evidence type="ECO:0000313" key="1">
    <source>
        <dbReference type="EMBL" id="WIH96221.1"/>
    </source>
</evidence>
<protein>
    <submittedName>
        <fullName evidence="1">Uncharacterized protein</fullName>
    </submittedName>
</protein>
<sequence>MADFTIALSSGATSADLVFRSIGDYVNGVQKDYPNALQVKSEVPYEVQVSSLSPHLISNNNTVLDVNLLQVQLQNTATNQWSSQVSLSSVNQTLWQKTTSNNSDTFNIRYSSNPPEEKIMNTPTGVYTTTLLYTISPL</sequence>
<evidence type="ECO:0000313" key="2">
    <source>
        <dbReference type="Proteomes" id="UP001223501"/>
    </source>
</evidence>
<dbReference type="RefSeq" id="WP_225540526.1">
    <property type="nucleotide sequence ID" value="NZ_CP106831.1"/>
</dbReference>
<keyword evidence="2" id="KW-1185">Reference proteome</keyword>